<accession>A0ABU4UPM8</accession>
<dbReference type="Proteomes" id="UP001285352">
    <property type="component" value="Unassembled WGS sequence"/>
</dbReference>
<dbReference type="SMART" id="SM00382">
    <property type="entry name" value="AAA"/>
    <property type="match status" value="1"/>
</dbReference>
<gene>
    <name evidence="2" type="ORF">SK854_02560</name>
</gene>
<dbReference type="SUPFAM" id="SSF52540">
    <property type="entry name" value="P-loop containing nucleoside triphosphate hydrolases"/>
    <property type="match status" value="1"/>
</dbReference>
<evidence type="ECO:0000313" key="2">
    <source>
        <dbReference type="EMBL" id="MDX8140974.1"/>
    </source>
</evidence>
<dbReference type="Pfam" id="PF07728">
    <property type="entry name" value="AAA_5"/>
    <property type="match status" value="1"/>
</dbReference>
<dbReference type="Gene3D" id="3.40.50.300">
    <property type="entry name" value="P-loop containing nucleotide triphosphate hydrolases"/>
    <property type="match status" value="1"/>
</dbReference>
<comment type="caution">
    <text evidence="2">The sequence shown here is derived from an EMBL/GenBank/DDBJ whole genome shotgun (WGS) entry which is preliminary data.</text>
</comment>
<evidence type="ECO:0000259" key="1">
    <source>
        <dbReference type="SMART" id="SM00382"/>
    </source>
</evidence>
<proteinExistence type="predicted"/>
<reference evidence="2 3" key="2">
    <citation type="submission" date="2023-11" db="EMBL/GenBank/DDBJ databases">
        <authorList>
            <person name="Lara A.C."/>
            <person name="Chronakova A."/>
        </authorList>
    </citation>
    <scope>NUCLEOTIDE SEQUENCE [LARGE SCALE GENOMIC DNA]</scope>
    <source>
        <strain evidence="2 3">BCCO 10_0061</strain>
    </source>
</reference>
<protein>
    <submittedName>
        <fullName evidence="2">MoxR family ATPase</fullName>
    </submittedName>
</protein>
<dbReference type="RefSeq" id="WP_319973299.1">
    <property type="nucleotide sequence ID" value="NZ_JAXAVU010000001.1"/>
</dbReference>
<organism evidence="2 3">
    <name type="scientific">Lentzea sokolovensis</name>
    <dbReference type="NCBI Taxonomy" id="3095429"/>
    <lineage>
        <taxon>Bacteria</taxon>
        <taxon>Bacillati</taxon>
        <taxon>Actinomycetota</taxon>
        <taxon>Actinomycetes</taxon>
        <taxon>Pseudonocardiales</taxon>
        <taxon>Pseudonocardiaceae</taxon>
        <taxon>Lentzea</taxon>
    </lineage>
</organism>
<keyword evidence="3" id="KW-1185">Reference proteome</keyword>
<dbReference type="InterPro" id="IPR011704">
    <property type="entry name" value="ATPase_dyneun-rel_AAA"/>
</dbReference>
<dbReference type="InterPro" id="IPR003593">
    <property type="entry name" value="AAA+_ATPase"/>
</dbReference>
<feature type="domain" description="AAA+ ATPase" evidence="1">
    <location>
        <begin position="21"/>
        <end position="156"/>
    </location>
</feature>
<name>A0ABU4UPM8_9PSEU</name>
<reference evidence="2 3" key="1">
    <citation type="submission" date="2023-11" db="EMBL/GenBank/DDBJ databases">
        <title>Lentzea sokolovensis, sp. nov., Lentzea kristufkii, sp. nov., and Lentzea miocenensis, sp. nov., rare actinobacteria from Sokolov Coal Basin, Miocene lacustrine sediment, Czech Republic.</title>
        <authorList>
            <person name="Lara A."/>
            <person name="Kotroba L."/>
            <person name="Nouioui I."/>
            <person name="Neumann-Schaal M."/>
            <person name="Mast Y."/>
            <person name="Chronakova A."/>
        </authorList>
    </citation>
    <scope>NUCLEOTIDE SEQUENCE [LARGE SCALE GENOMIC DNA]</scope>
    <source>
        <strain evidence="2 3">BCCO 10_0061</strain>
    </source>
</reference>
<evidence type="ECO:0000313" key="3">
    <source>
        <dbReference type="Proteomes" id="UP001285352"/>
    </source>
</evidence>
<dbReference type="InterPro" id="IPR027417">
    <property type="entry name" value="P-loop_NTPase"/>
</dbReference>
<sequence length="353" mass="38796">MRSKVTVTPAQLPEVLLHVAVVRPVFLWGAPGIGKSSLVRKFAAELGLECVTLLGTQLAPEDLIGVPELVGGRSRFAPPESIARQDPYCLFLDELNASSPEVQKAFYSLILDRRIGAYELPKGSIVIGAGNRAVDNALARPMASALVNRMIHVHLTASSKDWLAWARESDIHPWVLEYLTQRPDHLWSAAPKVEESFSTPRGWHMLSDALHSFGDDISDDLLEVLAFGTVTANHASMFKAYVKTVRHAYGLEAVLRGDARWPSAPHDRDLLYFLAEAFRARLVKELPHDKAHAPAAGKQLAHRGKALLLELAELSLEIAQMVIAADDDGNPVLPAWFLVEVTRDLPRLVAARA</sequence>
<dbReference type="EMBL" id="JAXAVU010000001">
    <property type="protein sequence ID" value="MDX8140974.1"/>
    <property type="molecule type" value="Genomic_DNA"/>
</dbReference>